<evidence type="ECO:0000259" key="1">
    <source>
        <dbReference type="Pfam" id="PF07755"/>
    </source>
</evidence>
<dbReference type="EMBL" id="LGUC01000001">
    <property type="protein sequence ID" value="KPN29516.1"/>
    <property type="molecule type" value="Genomic_DNA"/>
</dbReference>
<organism evidence="3 4">
    <name type="scientific">Halolamina pelagica</name>
    <dbReference type="NCBI Taxonomy" id="699431"/>
    <lineage>
        <taxon>Archaea</taxon>
        <taxon>Methanobacteriati</taxon>
        <taxon>Methanobacteriota</taxon>
        <taxon>Stenosarchaea group</taxon>
        <taxon>Halobacteria</taxon>
        <taxon>Halobacteriales</taxon>
        <taxon>Haloferacaceae</taxon>
    </lineage>
</organism>
<dbReference type="PANTHER" id="PTHR40690">
    <property type="entry name" value="GLL3100 PROTEIN"/>
    <property type="match status" value="1"/>
</dbReference>
<proteinExistence type="predicted"/>
<dbReference type="PIRSF" id="PIRSF026760">
    <property type="entry name" value="UCP026760"/>
    <property type="match status" value="1"/>
</dbReference>
<sequence length="345" mass="36577">MPDQRRLAILAHEKFPDRAKTALGVMRYSDDDTVAVIDRDTAGSRVHDHTDTVPDAPIVGAFDEIDDEVDALLIGIAPIGGGFDESWRPDVTAALEAGVDVVAGLHYFLKEDEEFATLAAEHGAELHDVREPHPGIGVAEGKADEIDAEVVLTVGTDCSVGKMTATCELVDAARDAGIDAGFIPTGQTGIMIAGWGNPVDRVVSDFTAGAVEEMLLEKGDEHDVLFVEGQGSIVHPAYSAVTCGILHGSMADKLVLCHEAGREVVHGYEDTELPAIPEYVDLYESLAAPVHETEIVAGALNTKDVDGDEAAREAVESFAAEIDGVATDPVRFDAAEIVDEIVGER</sequence>
<dbReference type="Pfam" id="PF17396">
    <property type="entry name" value="DUF1611_N"/>
    <property type="match status" value="1"/>
</dbReference>
<dbReference type="InterPro" id="IPR035086">
    <property type="entry name" value="DgcN-like_C"/>
</dbReference>
<dbReference type="SUPFAM" id="SSF52540">
    <property type="entry name" value="P-loop containing nucleoside triphosphate hydrolases"/>
    <property type="match status" value="1"/>
</dbReference>
<reference evidence="4" key="1">
    <citation type="submission" date="2013-11" db="EMBL/GenBank/DDBJ databases">
        <authorList>
            <person name="Hoang H.T."/>
            <person name="Killian M.L."/>
            <person name="Madson D.M."/>
            <person name="Arruda P.H.E."/>
            <person name="Sun D."/>
            <person name="Schwartz K.J."/>
            <person name="Yoon K."/>
        </authorList>
    </citation>
    <scope>NUCLEOTIDE SEQUENCE [LARGE SCALE GENOMIC DNA]</scope>
    <source>
        <strain evidence="4">CDK2</strain>
    </source>
</reference>
<dbReference type="Gene3D" id="3.40.50.300">
    <property type="entry name" value="P-loop containing nucleotide triphosphate hydrolases"/>
    <property type="match status" value="1"/>
</dbReference>
<feature type="domain" description="D-glutamate N-acetyltransferase-like N-terminal" evidence="2">
    <location>
        <begin position="40"/>
        <end position="132"/>
    </location>
</feature>
<dbReference type="Proteomes" id="UP000050535">
    <property type="component" value="Unassembled WGS sequence"/>
</dbReference>
<comment type="caution">
    <text evidence="3">The sequence shown here is derived from an EMBL/GenBank/DDBJ whole genome shotgun (WGS) entry which is preliminary data.</text>
</comment>
<evidence type="ECO:0000313" key="4">
    <source>
        <dbReference type="Proteomes" id="UP000050535"/>
    </source>
</evidence>
<name>A0A0P7GLL6_9EURY</name>
<dbReference type="InterPro" id="IPR027417">
    <property type="entry name" value="P-loop_NTPase"/>
</dbReference>
<keyword evidence="4" id="KW-1185">Reference proteome</keyword>
<dbReference type="Gene3D" id="3.40.50.720">
    <property type="entry name" value="NAD(P)-binding Rossmann-like Domain"/>
    <property type="match status" value="1"/>
</dbReference>
<dbReference type="STRING" id="699431.SY89_00229"/>
<dbReference type="Pfam" id="PF07755">
    <property type="entry name" value="DUF1611"/>
    <property type="match status" value="1"/>
</dbReference>
<dbReference type="PATRIC" id="fig|699431.3.peg.248"/>
<accession>A0A0P7GLL6</accession>
<evidence type="ECO:0008006" key="5">
    <source>
        <dbReference type="Google" id="ProtNLM"/>
    </source>
</evidence>
<dbReference type="InterPro" id="IPR011669">
    <property type="entry name" value="DgcN-like"/>
</dbReference>
<dbReference type="OrthoDB" id="30617at2157"/>
<evidence type="ECO:0000259" key="2">
    <source>
        <dbReference type="Pfam" id="PF17396"/>
    </source>
</evidence>
<gene>
    <name evidence="3" type="ORF">SY89_00229</name>
</gene>
<feature type="domain" description="D-glutamate N-acetyltransferase-like C-terminal" evidence="1">
    <location>
        <begin position="138"/>
        <end position="338"/>
    </location>
</feature>
<dbReference type="RefSeq" id="WP_054582798.1">
    <property type="nucleotide sequence ID" value="NZ_LGUC01000001.1"/>
</dbReference>
<evidence type="ECO:0000313" key="3">
    <source>
        <dbReference type="EMBL" id="KPN29516.1"/>
    </source>
</evidence>
<dbReference type="PANTHER" id="PTHR40690:SF1">
    <property type="entry name" value="DUF1611 DOMAIN-CONTAINING PROTEIN"/>
    <property type="match status" value="1"/>
</dbReference>
<protein>
    <recommendedName>
        <fullName evidence="5">DUF1611 domain-containing protein</fullName>
    </recommendedName>
</protein>
<dbReference type="InterPro" id="IPR035402">
    <property type="entry name" value="DgcN-like_N"/>
</dbReference>
<dbReference type="AlphaFoldDB" id="A0A0P7GLL6"/>